<dbReference type="GO" id="GO:0016810">
    <property type="term" value="F:hydrolase activity, acting on carbon-nitrogen (but not peptide) bonds"/>
    <property type="evidence" value="ECO:0007669"/>
    <property type="project" value="InterPro"/>
</dbReference>
<accession>A0A2S4N5Q6</accession>
<dbReference type="PANTHER" id="PTHR10587">
    <property type="entry name" value="GLYCOSYL TRANSFERASE-RELATED"/>
    <property type="match status" value="1"/>
</dbReference>
<proteinExistence type="predicted"/>
<gene>
    <name evidence="4" type="ORF">Q361_11555</name>
</gene>
<evidence type="ECO:0000256" key="1">
    <source>
        <dbReference type="ARBA" id="ARBA00022723"/>
    </source>
</evidence>
<dbReference type="PROSITE" id="PS51677">
    <property type="entry name" value="NODB"/>
    <property type="match status" value="1"/>
</dbReference>
<dbReference type="AlphaFoldDB" id="A0A2S4N5Q6"/>
<evidence type="ECO:0000313" key="5">
    <source>
        <dbReference type="Proteomes" id="UP000237056"/>
    </source>
</evidence>
<dbReference type="PANTHER" id="PTHR10587:SF133">
    <property type="entry name" value="CHITIN DEACETYLASE 1-RELATED"/>
    <property type="match status" value="1"/>
</dbReference>
<name>A0A2S4N5Q6_9FLAO</name>
<dbReference type="GO" id="GO:0016020">
    <property type="term" value="C:membrane"/>
    <property type="evidence" value="ECO:0007669"/>
    <property type="project" value="TreeGrafter"/>
</dbReference>
<dbReference type="EMBL" id="PQNY01000015">
    <property type="protein sequence ID" value="POS01048.1"/>
    <property type="molecule type" value="Genomic_DNA"/>
</dbReference>
<protein>
    <submittedName>
        <fullName evidence="4">Peptidoglycan/xylan/chitin deacetylase (PgdA/CDA1 family)</fullName>
    </submittedName>
</protein>
<keyword evidence="2" id="KW-0378">Hydrolase</keyword>
<evidence type="ECO:0000259" key="3">
    <source>
        <dbReference type="PROSITE" id="PS51677"/>
    </source>
</evidence>
<dbReference type="OrthoDB" id="9812065at2"/>
<dbReference type="InterPro" id="IPR002509">
    <property type="entry name" value="NODB_dom"/>
</dbReference>
<feature type="domain" description="NodB homology" evidence="3">
    <location>
        <begin position="26"/>
        <end position="207"/>
    </location>
</feature>
<evidence type="ECO:0000256" key="2">
    <source>
        <dbReference type="ARBA" id="ARBA00022801"/>
    </source>
</evidence>
<dbReference type="Gene3D" id="3.20.20.370">
    <property type="entry name" value="Glycoside hydrolase/deacetylase"/>
    <property type="match status" value="1"/>
</dbReference>
<sequence>MKHQWIYSFVKLIFPNYIWGISTKKPVVYLTFDDGPIPEVTPWVLDLLTEYNAKATFFCIGDNINKHPEIFLKIFQNKHTIGNHTYNHLKGWNANTVDYVENTLKCQKEIEEHTTSATKLFRPPYGKITNKQSTILRKKGFKIIMWNVLSKDYDASINYKTCIERVLNNIKPGSIIVFHDSIKAFPNLQKALPVILKSLKQKGYSFESLH</sequence>
<dbReference type="Pfam" id="PF01522">
    <property type="entry name" value="Polysacc_deac_1"/>
    <property type="match status" value="1"/>
</dbReference>
<evidence type="ECO:0000313" key="4">
    <source>
        <dbReference type="EMBL" id="POS01048.1"/>
    </source>
</evidence>
<dbReference type="SUPFAM" id="SSF88713">
    <property type="entry name" value="Glycoside hydrolase/deacetylase"/>
    <property type="match status" value="1"/>
</dbReference>
<dbReference type="RefSeq" id="WP_103726802.1">
    <property type="nucleotide sequence ID" value="NZ_PQNY01000015.1"/>
</dbReference>
<reference evidence="4 5" key="1">
    <citation type="submission" date="2018-01" db="EMBL/GenBank/DDBJ databases">
        <title>Genomic Encyclopedia of Type Strains, Phase I: the one thousand microbial genomes (KMG-I) project.</title>
        <authorList>
            <person name="Goeker M."/>
        </authorList>
    </citation>
    <scope>NUCLEOTIDE SEQUENCE [LARGE SCALE GENOMIC DNA]</scope>
    <source>
        <strain evidence="4 5">DSM 17960</strain>
    </source>
</reference>
<dbReference type="CDD" id="cd10917">
    <property type="entry name" value="CE4_NodB_like_6s_7s"/>
    <property type="match status" value="1"/>
</dbReference>
<dbReference type="GO" id="GO:0005975">
    <property type="term" value="P:carbohydrate metabolic process"/>
    <property type="evidence" value="ECO:0007669"/>
    <property type="project" value="InterPro"/>
</dbReference>
<dbReference type="InterPro" id="IPR050248">
    <property type="entry name" value="Polysacc_deacetylase_ArnD"/>
</dbReference>
<dbReference type="GO" id="GO:0046872">
    <property type="term" value="F:metal ion binding"/>
    <property type="evidence" value="ECO:0007669"/>
    <property type="project" value="UniProtKB-KW"/>
</dbReference>
<dbReference type="InterPro" id="IPR011330">
    <property type="entry name" value="Glyco_hydro/deAcase_b/a-brl"/>
</dbReference>
<comment type="caution">
    <text evidence="4">The sequence shown here is derived from an EMBL/GenBank/DDBJ whole genome shotgun (WGS) entry which is preliminary data.</text>
</comment>
<organism evidence="4 5">
    <name type="scientific">Flavobacterium croceum DSM 17960</name>
    <dbReference type="NCBI Taxonomy" id="1121886"/>
    <lineage>
        <taxon>Bacteria</taxon>
        <taxon>Pseudomonadati</taxon>
        <taxon>Bacteroidota</taxon>
        <taxon>Flavobacteriia</taxon>
        <taxon>Flavobacteriales</taxon>
        <taxon>Flavobacteriaceae</taxon>
        <taxon>Flavobacterium</taxon>
    </lineage>
</organism>
<keyword evidence="5" id="KW-1185">Reference proteome</keyword>
<dbReference type="Proteomes" id="UP000237056">
    <property type="component" value="Unassembled WGS sequence"/>
</dbReference>
<keyword evidence="1" id="KW-0479">Metal-binding</keyword>